<feature type="region of interest" description="Disordered" evidence="6">
    <location>
        <begin position="158"/>
        <end position="188"/>
    </location>
</feature>
<keyword evidence="4" id="KW-0238">DNA-binding</keyword>
<evidence type="ECO:0000256" key="6">
    <source>
        <dbReference type="SAM" id="MobiDB-lite"/>
    </source>
</evidence>
<organism evidence="9 10">
    <name type="scientific">Vandammella animalimorsus</name>
    <dbReference type="NCBI Taxonomy" id="2029117"/>
    <lineage>
        <taxon>Bacteria</taxon>
        <taxon>Pseudomonadati</taxon>
        <taxon>Pseudomonadota</taxon>
        <taxon>Betaproteobacteria</taxon>
        <taxon>Burkholderiales</taxon>
        <taxon>Comamonadaceae</taxon>
        <taxon>Vandammella</taxon>
    </lineage>
</organism>
<gene>
    <name evidence="9" type="ORF">CLI92_14620</name>
</gene>
<keyword evidence="5" id="KW-0233">DNA recombination</keyword>
<dbReference type="RefSeq" id="WP_095996039.1">
    <property type="nucleotide sequence ID" value="NZ_NTBH01000023.1"/>
</dbReference>
<dbReference type="GeneID" id="93875458"/>
<sequence length="362" mass="40584">MTPGSALKFDLFAQACRERKLEDLGDPLQLIARHIDFAALASLAEPFLARSDGRKGGRPAYPVQVMVRVLVLKRLYNLSDEQMEYQLLDRMSYQRFCLLEQSMNVPDRNTIWRFAQRLGVDGAVALFQGVDAQLHRHGYIARGGQAIDATLVPAPKQRLSKEDKAQLDQGKKPEGWSPAKCRQKDVDATHTKKHGKGYFGYKLSVSVDHKHGFIRKVATGTASEHDGDHFDEVLDLANTGAQVNADKAYPSRQRCQMLKALGFKDGIQRKAQKNKPLSDCQRRRNRRIASKRAKVEHVFAGMRHLGGKFIRSIGQARASATMVLMAACYNIKRLARMLEEGVDPFFKARPSKTGLRPQTANA</sequence>
<reference evidence="9 10" key="1">
    <citation type="submission" date="2017-08" db="EMBL/GenBank/DDBJ databases">
        <title>WGS of Clinical strains of the CDC Group NO-1 linked to zoonotic infections in humans.</title>
        <authorList>
            <person name="Bernier A.-M."/>
            <person name="Bernard K."/>
        </authorList>
    </citation>
    <scope>NUCLEOTIDE SEQUENCE [LARGE SCALE GENOMIC DNA]</scope>
    <source>
        <strain evidence="9 10">NML91-0035</strain>
    </source>
</reference>
<evidence type="ECO:0000313" key="10">
    <source>
        <dbReference type="Proteomes" id="UP000217780"/>
    </source>
</evidence>
<dbReference type="Pfam" id="PF05598">
    <property type="entry name" value="DUF772"/>
    <property type="match status" value="1"/>
</dbReference>
<protein>
    <submittedName>
        <fullName evidence="9">IS5/IS1182 family transposase</fullName>
    </submittedName>
</protein>
<dbReference type="NCBIfam" id="NF033581">
    <property type="entry name" value="transpos_IS5_4"/>
    <property type="match status" value="1"/>
</dbReference>
<proteinExistence type="inferred from homology"/>
<evidence type="ECO:0000256" key="1">
    <source>
        <dbReference type="ARBA" id="ARBA00003544"/>
    </source>
</evidence>
<evidence type="ECO:0000259" key="7">
    <source>
        <dbReference type="Pfam" id="PF01609"/>
    </source>
</evidence>
<comment type="function">
    <text evidence="1">Involved in the transposition of the insertion sequence IS5.</text>
</comment>
<evidence type="ECO:0000256" key="5">
    <source>
        <dbReference type="ARBA" id="ARBA00023172"/>
    </source>
</evidence>
<evidence type="ECO:0000256" key="4">
    <source>
        <dbReference type="ARBA" id="ARBA00023125"/>
    </source>
</evidence>
<comment type="caution">
    <text evidence="9">The sequence shown here is derived from an EMBL/GenBank/DDBJ whole genome shotgun (WGS) entry which is preliminary data.</text>
</comment>
<dbReference type="InterPro" id="IPR008490">
    <property type="entry name" value="Transposase_InsH_N"/>
</dbReference>
<dbReference type="GO" id="GO:0004803">
    <property type="term" value="F:transposase activity"/>
    <property type="evidence" value="ECO:0007669"/>
    <property type="project" value="InterPro"/>
</dbReference>
<accession>A0A2A2T1F7</accession>
<evidence type="ECO:0000259" key="8">
    <source>
        <dbReference type="Pfam" id="PF05598"/>
    </source>
</evidence>
<dbReference type="Pfam" id="PF01609">
    <property type="entry name" value="DDE_Tnp_1"/>
    <property type="match status" value="1"/>
</dbReference>
<feature type="compositionally biased region" description="Basic and acidic residues" evidence="6">
    <location>
        <begin position="159"/>
        <end position="174"/>
    </location>
</feature>
<feature type="domain" description="Transposase InsH N-terminal" evidence="8">
    <location>
        <begin position="20"/>
        <end position="117"/>
    </location>
</feature>
<name>A0A2A2T1F7_9BURK</name>
<evidence type="ECO:0000256" key="3">
    <source>
        <dbReference type="ARBA" id="ARBA00022578"/>
    </source>
</evidence>
<dbReference type="InterPro" id="IPR002559">
    <property type="entry name" value="Transposase_11"/>
</dbReference>
<dbReference type="Proteomes" id="UP000217780">
    <property type="component" value="Unassembled WGS sequence"/>
</dbReference>
<feature type="domain" description="Transposase IS4-like" evidence="7">
    <location>
        <begin position="144"/>
        <end position="331"/>
    </location>
</feature>
<dbReference type="GO" id="GO:0006313">
    <property type="term" value="P:DNA transposition"/>
    <property type="evidence" value="ECO:0007669"/>
    <property type="project" value="InterPro"/>
</dbReference>
<comment type="similarity">
    <text evidence="2">Belongs to the transposase 11 family.</text>
</comment>
<dbReference type="EMBL" id="NTBI01000028">
    <property type="protein sequence ID" value="PAX15344.1"/>
    <property type="molecule type" value="Genomic_DNA"/>
</dbReference>
<dbReference type="PANTHER" id="PTHR35604:SF2">
    <property type="entry name" value="TRANSPOSASE INSH FOR INSERTION SEQUENCE ELEMENT IS5A-RELATED"/>
    <property type="match status" value="1"/>
</dbReference>
<dbReference type="GO" id="GO:0003677">
    <property type="term" value="F:DNA binding"/>
    <property type="evidence" value="ECO:0007669"/>
    <property type="project" value="UniProtKB-KW"/>
</dbReference>
<dbReference type="InterPro" id="IPR047959">
    <property type="entry name" value="Transpos_IS5"/>
</dbReference>
<evidence type="ECO:0000256" key="2">
    <source>
        <dbReference type="ARBA" id="ARBA00010075"/>
    </source>
</evidence>
<dbReference type="PANTHER" id="PTHR35604">
    <property type="entry name" value="TRANSPOSASE INSH FOR INSERTION SEQUENCE ELEMENT IS5A-RELATED"/>
    <property type="match status" value="1"/>
</dbReference>
<dbReference type="AlphaFoldDB" id="A0A2A2T1F7"/>
<keyword evidence="3" id="KW-0815">Transposition</keyword>
<evidence type="ECO:0000313" key="9">
    <source>
        <dbReference type="EMBL" id="PAX15344.1"/>
    </source>
</evidence>